<comment type="caution">
    <text evidence="7">The sequence shown here is derived from an EMBL/GenBank/DDBJ whole genome shotgun (WGS) entry which is preliminary data.</text>
</comment>
<dbReference type="EMBL" id="JBHTJT010000007">
    <property type="protein sequence ID" value="MFD0978981.1"/>
    <property type="molecule type" value="Genomic_DNA"/>
</dbReference>
<dbReference type="InterPro" id="IPR005538">
    <property type="entry name" value="LrgA/CidA"/>
</dbReference>
<evidence type="ECO:0000256" key="2">
    <source>
        <dbReference type="ARBA" id="ARBA00022475"/>
    </source>
</evidence>
<sequence>MLNYLTLIFLCQLLGEIGVGLLDLPIPGPVLGMVLLFLFLLVRGRVPAPLGEVAGGLQGAMSLLFVPAGAGVILHFELLGTALAPLGAALVVSTLLTIAVTGLLMQWLGRSDETEASDD</sequence>
<accession>A0ABW3ILZ6</accession>
<organism evidence="7 8">
    <name type="scientific">Tropicimonas aquimaris</name>
    <dbReference type="NCBI Taxonomy" id="914152"/>
    <lineage>
        <taxon>Bacteria</taxon>
        <taxon>Pseudomonadati</taxon>
        <taxon>Pseudomonadota</taxon>
        <taxon>Alphaproteobacteria</taxon>
        <taxon>Rhodobacterales</taxon>
        <taxon>Roseobacteraceae</taxon>
        <taxon>Tropicimonas</taxon>
    </lineage>
</organism>
<feature type="transmembrane region" description="Helical" evidence="6">
    <location>
        <begin position="82"/>
        <end position="104"/>
    </location>
</feature>
<dbReference type="Pfam" id="PF03788">
    <property type="entry name" value="LrgA"/>
    <property type="match status" value="1"/>
</dbReference>
<evidence type="ECO:0000256" key="6">
    <source>
        <dbReference type="SAM" id="Phobius"/>
    </source>
</evidence>
<evidence type="ECO:0000256" key="1">
    <source>
        <dbReference type="ARBA" id="ARBA00004651"/>
    </source>
</evidence>
<dbReference type="PANTHER" id="PTHR33931:SF2">
    <property type="entry name" value="HOLIN-LIKE PROTEIN CIDA"/>
    <property type="match status" value="1"/>
</dbReference>
<reference evidence="8" key="1">
    <citation type="journal article" date="2019" name="Int. J. Syst. Evol. Microbiol.">
        <title>The Global Catalogue of Microorganisms (GCM) 10K type strain sequencing project: providing services to taxonomists for standard genome sequencing and annotation.</title>
        <authorList>
            <consortium name="The Broad Institute Genomics Platform"/>
            <consortium name="The Broad Institute Genome Sequencing Center for Infectious Disease"/>
            <person name="Wu L."/>
            <person name="Ma J."/>
        </authorList>
    </citation>
    <scope>NUCLEOTIDE SEQUENCE [LARGE SCALE GENOMIC DNA]</scope>
    <source>
        <strain evidence="8">CCUG 60524</strain>
    </source>
</reference>
<feature type="transmembrane region" description="Helical" evidence="6">
    <location>
        <begin position="25"/>
        <end position="42"/>
    </location>
</feature>
<evidence type="ECO:0000256" key="3">
    <source>
        <dbReference type="ARBA" id="ARBA00022692"/>
    </source>
</evidence>
<keyword evidence="2" id="KW-1003">Cell membrane</keyword>
<evidence type="ECO:0000256" key="4">
    <source>
        <dbReference type="ARBA" id="ARBA00022989"/>
    </source>
</evidence>
<gene>
    <name evidence="7" type="ORF">ACFQ2S_04885</name>
</gene>
<keyword evidence="8" id="KW-1185">Reference proteome</keyword>
<dbReference type="Proteomes" id="UP001597108">
    <property type="component" value="Unassembled WGS sequence"/>
</dbReference>
<proteinExistence type="predicted"/>
<dbReference type="PANTHER" id="PTHR33931">
    <property type="entry name" value="HOLIN-LIKE PROTEIN CIDA-RELATED"/>
    <property type="match status" value="1"/>
</dbReference>
<dbReference type="RefSeq" id="WP_386073180.1">
    <property type="nucleotide sequence ID" value="NZ_JBHTJT010000007.1"/>
</dbReference>
<keyword evidence="5 6" id="KW-0472">Membrane</keyword>
<evidence type="ECO:0000313" key="7">
    <source>
        <dbReference type="EMBL" id="MFD0978981.1"/>
    </source>
</evidence>
<name>A0ABW3ILZ6_9RHOB</name>
<comment type="subcellular location">
    <subcellularLocation>
        <location evidence="1">Cell membrane</location>
        <topology evidence="1">Multi-pass membrane protein</topology>
    </subcellularLocation>
</comment>
<keyword evidence="4 6" id="KW-1133">Transmembrane helix</keyword>
<feature type="transmembrane region" description="Helical" evidence="6">
    <location>
        <begin position="54"/>
        <end position="76"/>
    </location>
</feature>
<evidence type="ECO:0000313" key="8">
    <source>
        <dbReference type="Proteomes" id="UP001597108"/>
    </source>
</evidence>
<keyword evidence="3 6" id="KW-0812">Transmembrane</keyword>
<evidence type="ECO:0000256" key="5">
    <source>
        <dbReference type="ARBA" id="ARBA00023136"/>
    </source>
</evidence>
<protein>
    <submittedName>
        <fullName evidence="7">CidA/LrgA family protein</fullName>
    </submittedName>
</protein>